<dbReference type="PANTHER" id="PTHR31650:SF34">
    <property type="entry name" value="O-ACYLTRANSFERASE WSD1-LIKE ISOFORM X1"/>
    <property type="match status" value="1"/>
</dbReference>
<evidence type="ECO:0000256" key="5">
    <source>
        <dbReference type="ARBA" id="ARBA00022679"/>
    </source>
</evidence>
<evidence type="ECO:0000256" key="1">
    <source>
        <dbReference type="ARBA" id="ARBA00004162"/>
    </source>
</evidence>
<comment type="catalytic activity">
    <reaction evidence="10">
        <text>an acyl-CoA + a 1,2-diacyl-sn-glycerol = a triacyl-sn-glycerol + CoA</text>
        <dbReference type="Rhea" id="RHEA:10868"/>
        <dbReference type="ChEBI" id="CHEBI:17815"/>
        <dbReference type="ChEBI" id="CHEBI:57287"/>
        <dbReference type="ChEBI" id="CHEBI:58342"/>
        <dbReference type="ChEBI" id="CHEBI:64615"/>
        <dbReference type="EC" id="2.3.1.20"/>
    </reaction>
</comment>
<proteinExistence type="inferred from homology"/>
<dbReference type="Pfam" id="PF06974">
    <property type="entry name" value="WS_DGAT_C"/>
    <property type="match status" value="1"/>
</dbReference>
<comment type="similarity">
    <text evidence="8">In the N-terminal section; belongs to the long-chain O-acyltransferase family.</text>
</comment>
<dbReference type="Proteomes" id="UP001237642">
    <property type="component" value="Unassembled WGS sequence"/>
</dbReference>
<sequence>MELEEGEVPVSPSGQYLNSAALSFTVLAVLEFEVPVDDLNITQLVQDMFISSNPRFSAIMTGEKNEVKRWKQVQVQVEHHVKTPKFPQGKSPEFYDKCLEEYISDLAIDPLPQTRPLWEVHVIKYETSNAAATLILKLHHALGDGYTLIGLLISTFQRADNPSLPLTFPSLRSSSKSYGNSSSIFRVVPRVLRGIINTVMDFGTSILKKEDDRTPIRSANERLEIAPRNTTTITFSLDTIKQIKSSLSVTINDVIMGIVLYGSRMYMEEESFESRNANSSALVVFNTRNIGRYKSVNEMVKPNAKKLWGNQFTLSHLPIPKLSDAGDSSNPLTFIRKVHKTMERKKSSSAVYLTASLIESVRKIRGAEVAAKLIRNTLKNSSIALSNLIGPVEQMALQNHPVKGFFFTVAGVPVSTGVAIVSYNGKLRVAITSEKGYIDADKFKSCILKAFDMICKTTIGV</sequence>
<keyword evidence="7" id="KW-0012">Acyltransferase</keyword>
<evidence type="ECO:0000313" key="13">
    <source>
        <dbReference type="EMBL" id="KAK1404801.1"/>
    </source>
</evidence>
<evidence type="ECO:0000256" key="3">
    <source>
        <dbReference type="ARBA" id="ARBA00004771"/>
    </source>
</evidence>
<comment type="pathway">
    <text evidence="4">Lipid metabolism.</text>
</comment>
<dbReference type="GO" id="GO:0047196">
    <property type="term" value="F:long-chain-alcohol O-fatty-acyltransferase activity"/>
    <property type="evidence" value="ECO:0007669"/>
    <property type="project" value="UniProtKB-EC"/>
</dbReference>
<keyword evidence="6" id="KW-0256">Endoplasmic reticulum</keyword>
<dbReference type="GO" id="GO:0005886">
    <property type="term" value="C:plasma membrane"/>
    <property type="evidence" value="ECO:0007669"/>
    <property type="project" value="UniProtKB-SubCell"/>
</dbReference>
<evidence type="ECO:0000256" key="6">
    <source>
        <dbReference type="ARBA" id="ARBA00022824"/>
    </source>
</evidence>
<feature type="domain" description="O-acyltransferase WSD1-like N-terminal" evidence="11">
    <location>
        <begin position="68"/>
        <end position="255"/>
    </location>
</feature>
<name>A0AAD8JLE1_9APIA</name>
<evidence type="ECO:0000256" key="4">
    <source>
        <dbReference type="ARBA" id="ARBA00005189"/>
    </source>
</evidence>
<dbReference type="InterPro" id="IPR045034">
    <property type="entry name" value="O-acyltransferase_WSD1-like"/>
</dbReference>
<keyword evidence="14" id="KW-1185">Reference proteome</keyword>
<evidence type="ECO:0000256" key="10">
    <source>
        <dbReference type="ARBA" id="ARBA00048109"/>
    </source>
</evidence>
<protein>
    <submittedName>
        <fullName evidence="13">O-acyltransferase WSD1</fullName>
    </submittedName>
</protein>
<dbReference type="Pfam" id="PF03007">
    <property type="entry name" value="WS_DGAT_cat"/>
    <property type="match status" value="1"/>
</dbReference>
<comment type="subcellular location">
    <subcellularLocation>
        <location evidence="1">Cell membrane</location>
        <topology evidence="1">Single-pass membrane protein</topology>
    </subcellularLocation>
    <subcellularLocation>
        <location evidence="2">Endoplasmic reticulum membrane</location>
    </subcellularLocation>
</comment>
<dbReference type="AlphaFoldDB" id="A0AAD8JLE1"/>
<feature type="domain" description="O-acyltransferase WSD1 C-terminal" evidence="12">
    <location>
        <begin position="308"/>
        <end position="454"/>
    </location>
</feature>
<comment type="catalytic activity">
    <reaction evidence="9">
        <text>a long chain fatty alcohol + a fatty acyl-CoA = a long-chain alcohol wax ester + CoA</text>
        <dbReference type="Rhea" id="RHEA:38443"/>
        <dbReference type="ChEBI" id="CHEBI:17135"/>
        <dbReference type="ChEBI" id="CHEBI:57287"/>
        <dbReference type="ChEBI" id="CHEBI:77636"/>
        <dbReference type="ChEBI" id="CHEBI:235323"/>
        <dbReference type="EC" id="2.3.1.75"/>
    </reaction>
</comment>
<evidence type="ECO:0000256" key="8">
    <source>
        <dbReference type="ARBA" id="ARBA00024360"/>
    </source>
</evidence>
<organism evidence="13 14">
    <name type="scientific">Heracleum sosnowskyi</name>
    <dbReference type="NCBI Taxonomy" id="360622"/>
    <lineage>
        <taxon>Eukaryota</taxon>
        <taxon>Viridiplantae</taxon>
        <taxon>Streptophyta</taxon>
        <taxon>Embryophyta</taxon>
        <taxon>Tracheophyta</taxon>
        <taxon>Spermatophyta</taxon>
        <taxon>Magnoliopsida</taxon>
        <taxon>eudicotyledons</taxon>
        <taxon>Gunneridae</taxon>
        <taxon>Pentapetalae</taxon>
        <taxon>asterids</taxon>
        <taxon>campanulids</taxon>
        <taxon>Apiales</taxon>
        <taxon>Apiaceae</taxon>
        <taxon>Apioideae</taxon>
        <taxon>apioid superclade</taxon>
        <taxon>Tordylieae</taxon>
        <taxon>Tordyliinae</taxon>
        <taxon>Heracleum</taxon>
    </lineage>
</organism>
<dbReference type="EMBL" id="JAUIZM010000001">
    <property type="protein sequence ID" value="KAK1404801.1"/>
    <property type="molecule type" value="Genomic_DNA"/>
</dbReference>
<dbReference type="GO" id="GO:0005789">
    <property type="term" value="C:endoplasmic reticulum membrane"/>
    <property type="evidence" value="ECO:0007669"/>
    <property type="project" value="UniProtKB-SubCell"/>
</dbReference>
<dbReference type="PANTHER" id="PTHR31650">
    <property type="entry name" value="O-ACYLTRANSFERASE (WSD1-LIKE) FAMILY PROTEIN"/>
    <property type="match status" value="1"/>
</dbReference>
<dbReference type="InterPro" id="IPR004255">
    <property type="entry name" value="O-acyltransferase_WSD1_N"/>
</dbReference>
<evidence type="ECO:0000313" key="14">
    <source>
        <dbReference type="Proteomes" id="UP001237642"/>
    </source>
</evidence>
<dbReference type="InterPro" id="IPR009721">
    <property type="entry name" value="O-acyltransferase_WSD1_C"/>
</dbReference>
<dbReference type="GO" id="GO:0004144">
    <property type="term" value="F:diacylglycerol O-acyltransferase activity"/>
    <property type="evidence" value="ECO:0007669"/>
    <property type="project" value="UniProtKB-EC"/>
</dbReference>
<evidence type="ECO:0000259" key="11">
    <source>
        <dbReference type="Pfam" id="PF03007"/>
    </source>
</evidence>
<gene>
    <name evidence="13" type="ORF">POM88_004406</name>
</gene>
<evidence type="ECO:0000256" key="2">
    <source>
        <dbReference type="ARBA" id="ARBA00004586"/>
    </source>
</evidence>
<comment type="pathway">
    <text evidence="3">Glycerolipid metabolism; triacylglycerol biosynthesis.</text>
</comment>
<reference evidence="13" key="2">
    <citation type="submission" date="2023-05" db="EMBL/GenBank/DDBJ databases">
        <authorList>
            <person name="Schelkunov M.I."/>
        </authorList>
    </citation>
    <scope>NUCLEOTIDE SEQUENCE</scope>
    <source>
        <strain evidence="13">Hsosn_3</strain>
        <tissue evidence="13">Leaf</tissue>
    </source>
</reference>
<reference evidence="13" key="1">
    <citation type="submission" date="2023-02" db="EMBL/GenBank/DDBJ databases">
        <title>Genome of toxic invasive species Heracleum sosnowskyi carries increased number of genes despite the absence of recent whole-genome duplications.</title>
        <authorList>
            <person name="Schelkunov M."/>
            <person name="Shtratnikova V."/>
            <person name="Makarenko M."/>
            <person name="Klepikova A."/>
            <person name="Omelchenko D."/>
            <person name="Novikova G."/>
            <person name="Obukhova E."/>
            <person name="Bogdanov V."/>
            <person name="Penin A."/>
            <person name="Logacheva M."/>
        </authorList>
    </citation>
    <scope>NUCLEOTIDE SEQUENCE</scope>
    <source>
        <strain evidence="13">Hsosn_3</strain>
        <tissue evidence="13">Leaf</tissue>
    </source>
</reference>
<dbReference type="GO" id="GO:0019432">
    <property type="term" value="P:triglyceride biosynthetic process"/>
    <property type="evidence" value="ECO:0007669"/>
    <property type="project" value="TreeGrafter"/>
</dbReference>
<evidence type="ECO:0000256" key="7">
    <source>
        <dbReference type="ARBA" id="ARBA00023315"/>
    </source>
</evidence>
<keyword evidence="5" id="KW-0808">Transferase</keyword>
<comment type="caution">
    <text evidence="13">The sequence shown here is derived from an EMBL/GenBank/DDBJ whole genome shotgun (WGS) entry which is preliminary data.</text>
</comment>
<accession>A0AAD8JLE1</accession>
<evidence type="ECO:0000256" key="9">
    <source>
        <dbReference type="ARBA" id="ARBA00047604"/>
    </source>
</evidence>
<evidence type="ECO:0000259" key="12">
    <source>
        <dbReference type="Pfam" id="PF06974"/>
    </source>
</evidence>